<evidence type="ECO:0000259" key="2">
    <source>
        <dbReference type="Pfam" id="PF13439"/>
    </source>
</evidence>
<comment type="caution">
    <text evidence="3">The sequence shown here is derived from an EMBL/GenBank/DDBJ whole genome shotgun (WGS) entry which is preliminary data.</text>
</comment>
<dbReference type="AlphaFoldDB" id="A0A2T2YNN4"/>
<dbReference type="InterPro" id="IPR001296">
    <property type="entry name" value="Glyco_trans_1"/>
</dbReference>
<dbReference type="PANTHER" id="PTHR12526">
    <property type="entry name" value="GLYCOSYLTRANSFERASE"/>
    <property type="match status" value="1"/>
</dbReference>
<reference evidence="3 4" key="1">
    <citation type="submission" date="2018-03" db="EMBL/GenBank/DDBJ databases">
        <title>Adhaeribacter sp. HMF7605 Genome sequencing and assembly.</title>
        <authorList>
            <person name="Kang H."/>
            <person name="Kang J."/>
            <person name="Cha I."/>
            <person name="Kim H."/>
            <person name="Joh K."/>
        </authorList>
    </citation>
    <scope>NUCLEOTIDE SEQUENCE [LARGE SCALE GENOMIC DNA]</scope>
    <source>
        <strain evidence="3 4">HMF7605</strain>
    </source>
</reference>
<feature type="domain" description="Glycosyl transferase family 1" evidence="1">
    <location>
        <begin position="180"/>
        <end position="348"/>
    </location>
</feature>
<sequence>MKITYILSNINKALAFEWIAANLDQSKFELQFILLNPGISELQKFLEEKGIKVYAFNYKSKKNIPAAFINTWWILKKENPTLIHAHLFEASLIGLAAGKLAGISKRIMTRHHGNQHHAYFPKAVYYDKVINSLATHIIAPSESVKNILINLEKVRPTKVSVVHHGFDLTYFDKIDSDKVEFLKSKYNPDNKFPVIGVISRYMELKGIQYIIPAFKKIVELYPNALLILANANGSYKPQVHQLLNQLNVNNYIEISFEPNVATLYRLFDIFIHVPIEQSSEAFGQIYIEALASSIPSIFTLSGVASEFVQDRKNALVVPYKNSEEIFNAMKELLTNVPLRSNLVKEGKKNVFASFTLDQMISKLENLYES</sequence>
<evidence type="ECO:0000259" key="1">
    <source>
        <dbReference type="Pfam" id="PF00534"/>
    </source>
</evidence>
<name>A0A2T2YNN4_9BACT</name>
<dbReference type="OrthoDB" id="9805661at2"/>
<dbReference type="GO" id="GO:0016757">
    <property type="term" value="F:glycosyltransferase activity"/>
    <property type="evidence" value="ECO:0007669"/>
    <property type="project" value="InterPro"/>
</dbReference>
<evidence type="ECO:0000313" key="4">
    <source>
        <dbReference type="Proteomes" id="UP000240357"/>
    </source>
</evidence>
<accession>A0A2T2YNN4</accession>
<dbReference type="Pfam" id="PF13439">
    <property type="entry name" value="Glyco_transf_4"/>
    <property type="match status" value="1"/>
</dbReference>
<dbReference type="CDD" id="cd03801">
    <property type="entry name" value="GT4_PimA-like"/>
    <property type="match status" value="1"/>
</dbReference>
<organism evidence="3 4">
    <name type="scientific">Adhaeribacter arboris</name>
    <dbReference type="NCBI Taxonomy" id="2072846"/>
    <lineage>
        <taxon>Bacteria</taxon>
        <taxon>Pseudomonadati</taxon>
        <taxon>Bacteroidota</taxon>
        <taxon>Cytophagia</taxon>
        <taxon>Cytophagales</taxon>
        <taxon>Hymenobacteraceae</taxon>
        <taxon>Adhaeribacter</taxon>
    </lineage>
</organism>
<evidence type="ECO:0000313" key="3">
    <source>
        <dbReference type="EMBL" id="PSR57123.1"/>
    </source>
</evidence>
<dbReference type="Proteomes" id="UP000240357">
    <property type="component" value="Unassembled WGS sequence"/>
</dbReference>
<dbReference type="Pfam" id="PF00534">
    <property type="entry name" value="Glycos_transf_1"/>
    <property type="match status" value="1"/>
</dbReference>
<dbReference type="EMBL" id="PYFT01000001">
    <property type="protein sequence ID" value="PSR57123.1"/>
    <property type="molecule type" value="Genomic_DNA"/>
</dbReference>
<proteinExistence type="predicted"/>
<dbReference type="SUPFAM" id="SSF53756">
    <property type="entry name" value="UDP-Glycosyltransferase/glycogen phosphorylase"/>
    <property type="match status" value="1"/>
</dbReference>
<gene>
    <name evidence="3" type="ORF">AHMF7605_00280</name>
</gene>
<keyword evidence="4" id="KW-1185">Reference proteome</keyword>
<dbReference type="Gene3D" id="3.40.50.2000">
    <property type="entry name" value="Glycogen Phosphorylase B"/>
    <property type="match status" value="2"/>
</dbReference>
<protein>
    <submittedName>
        <fullName evidence="3">Glycosyl transferase family 1</fullName>
    </submittedName>
</protein>
<feature type="domain" description="Glycosyltransferase subfamily 4-like N-terminal" evidence="2">
    <location>
        <begin position="23"/>
        <end position="169"/>
    </location>
</feature>
<dbReference type="InterPro" id="IPR028098">
    <property type="entry name" value="Glyco_trans_4-like_N"/>
</dbReference>
<keyword evidence="3" id="KW-0808">Transferase</keyword>